<dbReference type="AlphaFoldDB" id="A0A0W8G3G7"/>
<gene>
    <name evidence="1" type="ORF">ASZ90_002581</name>
</gene>
<sequence>MASAGADVRVRDRARRGTTLAEGLGHDNTGIAGMRVRRWLREFLEGLP</sequence>
<protein>
    <submittedName>
        <fullName evidence="1">Uncharacterized protein</fullName>
    </submittedName>
</protein>
<name>A0A0W8G3G7_9ZZZZ</name>
<dbReference type="EMBL" id="LNQE01000315">
    <property type="protein sequence ID" value="KUG27570.1"/>
    <property type="molecule type" value="Genomic_DNA"/>
</dbReference>
<comment type="caution">
    <text evidence="1">The sequence shown here is derived from an EMBL/GenBank/DDBJ whole genome shotgun (WGS) entry which is preliminary data.</text>
</comment>
<evidence type="ECO:0000313" key="1">
    <source>
        <dbReference type="EMBL" id="KUG27570.1"/>
    </source>
</evidence>
<organism evidence="1">
    <name type="scientific">hydrocarbon metagenome</name>
    <dbReference type="NCBI Taxonomy" id="938273"/>
    <lineage>
        <taxon>unclassified sequences</taxon>
        <taxon>metagenomes</taxon>
        <taxon>ecological metagenomes</taxon>
    </lineage>
</organism>
<reference evidence="1" key="1">
    <citation type="journal article" date="2015" name="Proc. Natl. Acad. Sci. U.S.A.">
        <title>Networks of energetic and metabolic interactions define dynamics in microbial communities.</title>
        <authorList>
            <person name="Embree M."/>
            <person name="Liu J.K."/>
            <person name="Al-Bassam M.M."/>
            <person name="Zengler K."/>
        </authorList>
    </citation>
    <scope>NUCLEOTIDE SEQUENCE</scope>
</reference>
<proteinExistence type="predicted"/>
<accession>A0A0W8G3G7</accession>